<comment type="cofactor">
    <cofactor evidence="4">
        <name>Zn(2+)</name>
        <dbReference type="ChEBI" id="CHEBI:29105"/>
    </cofactor>
</comment>
<dbReference type="SUPFAM" id="SSF51735">
    <property type="entry name" value="NAD(P)-binding Rossmann-fold domains"/>
    <property type="match status" value="1"/>
</dbReference>
<keyword evidence="3" id="KW-0560">Oxidoreductase</keyword>
<dbReference type="InterPro" id="IPR020843">
    <property type="entry name" value="ER"/>
</dbReference>
<dbReference type="InterPro" id="IPR013154">
    <property type="entry name" value="ADH-like_N"/>
</dbReference>
<dbReference type="PANTHER" id="PTHR43401">
    <property type="entry name" value="L-THREONINE 3-DEHYDROGENASE"/>
    <property type="match status" value="1"/>
</dbReference>
<evidence type="ECO:0000256" key="3">
    <source>
        <dbReference type="ARBA" id="ARBA00023002"/>
    </source>
</evidence>
<dbReference type="InterPro" id="IPR013149">
    <property type="entry name" value="ADH-like_C"/>
</dbReference>
<dbReference type="SUPFAM" id="SSF50129">
    <property type="entry name" value="GroES-like"/>
    <property type="match status" value="1"/>
</dbReference>
<evidence type="ECO:0000313" key="8">
    <source>
        <dbReference type="Proteomes" id="UP000274920"/>
    </source>
</evidence>
<evidence type="ECO:0000256" key="5">
    <source>
        <dbReference type="SAM" id="Phobius"/>
    </source>
</evidence>
<dbReference type="Pfam" id="PF08240">
    <property type="entry name" value="ADH_N"/>
    <property type="match status" value="1"/>
</dbReference>
<evidence type="ECO:0000313" key="7">
    <source>
        <dbReference type="EMBL" id="RRK32018.1"/>
    </source>
</evidence>
<evidence type="ECO:0000256" key="2">
    <source>
        <dbReference type="ARBA" id="ARBA00022833"/>
    </source>
</evidence>
<dbReference type="InterPro" id="IPR011032">
    <property type="entry name" value="GroES-like_sf"/>
</dbReference>
<name>A0A426DH10_9FIRM</name>
<dbReference type="Pfam" id="PF00107">
    <property type="entry name" value="ADH_zinc_N"/>
    <property type="match status" value="1"/>
</dbReference>
<keyword evidence="8" id="KW-1185">Reference proteome</keyword>
<feature type="domain" description="Enoyl reductase (ER)" evidence="6">
    <location>
        <begin position="7"/>
        <end position="381"/>
    </location>
</feature>
<accession>A0A426DH10</accession>
<dbReference type="InterPro" id="IPR002328">
    <property type="entry name" value="ADH_Zn_CS"/>
</dbReference>
<evidence type="ECO:0000256" key="4">
    <source>
        <dbReference type="RuleBase" id="RU361277"/>
    </source>
</evidence>
<dbReference type="RefSeq" id="WP_125127567.1">
    <property type="nucleotide sequence ID" value="NZ_RHJS01000002.1"/>
</dbReference>
<dbReference type="AlphaFoldDB" id="A0A426DH10"/>
<dbReference type="GO" id="GO:0008270">
    <property type="term" value="F:zinc ion binding"/>
    <property type="evidence" value="ECO:0007669"/>
    <property type="project" value="InterPro"/>
</dbReference>
<comment type="caution">
    <text evidence="7">The sequence shown here is derived from an EMBL/GenBank/DDBJ whole genome shotgun (WGS) entry which is preliminary data.</text>
</comment>
<dbReference type="Gene3D" id="3.40.50.720">
    <property type="entry name" value="NAD(P)-binding Rossmann-like Domain"/>
    <property type="match status" value="1"/>
</dbReference>
<comment type="similarity">
    <text evidence="4">Belongs to the zinc-containing alcohol dehydrogenase family.</text>
</comment>
<dbReference type="Gene3D" id="3.90.180.10">
    <property type="entry name" value="Medium-chain alcohol dehydrogenases, catalytic domain"/>
    <property type="match status" value="1"/>
</dbReference>
<dbReference type="PROSITE" id="PS00059">
    <property type="entry name" value="ADH_ZINC"/>
    <property type="match status" value="1"/>
</dbReference>
<keyword evidence="2 4" id="KW-0862">Zinc</keyword>
<gene>
    <name evidence="7" type="ORF">EBB54_12015</name>
</gene>
<evidence type="ECO:0000256" key="1">
    <source>
        <dbReference type="ARBA" id="ARBA00022723"/>
    </source>
</evidence>
<dbReference type="SMART" id="SM00829">
    <property type="entry name" value="PKS_ER"/>
    <property type="match status" value="1"/>
</dbReference>
<proteinExistence type="inferred from homology"/>
<keyword evidence="1 4" id="KW-0479">Metal-binding</keyword>
<dbReference type="GO" id="GO:0016491">
    <property type="term" value="F:oxidoreductase activity"/>
    <property type="evidence" value="ECO:0007669"/>
    <property type="project" value="UniProtKB-KW"/>
</dbReference>
<feature type="transmembrane region" description="Helical" evidence="5">
    <location>
        <begin position="162"/>
        <end position="179"/>
    </location>
</feature>
<keyword evidence="5" id="KW-0472">Membrane</keyword>
<dbReference type="PANTHER" id="PTHR43401:SF2">
    <property type="entry name" value="L-THREONINE 3-DEHYDROGENASE"/>
    <property type="match status" value="1"/>
</dbReference>
<dbReference type="InterPro" id="IPR050129">
    <property type="entry name" value="Zn_alcohol_dh"/>
</dbReference>
<organism evidence="7 8">
    <name type="scientific">Schaedlerella arabinosiphila</name>
    <dbReference type="NCBI Taxonomy" id="2044587"/>
    <lineage>
        <taxon>Bacteria</taxon>
        <taxon>Bacillati</taxon>
        <taxon>Bacillota</taxon>
        <taxon>Clostridia</taxon>
        <taxon>Lachnospirales</taxon>
        <taxon>Lachnospiraceae</taxon>
        <taxon>Schaedlerella</taxon>
    </lineage>
</organism>
<protein>
    <submittedName>
        <fullName evidence="7">Galactitol-1-phosphate 5-dehydrogenase</fullName>
    </submittedName>
</protein>
<evidence type="ECO:0000259" key="6">
    <source>
        <dbReference type="SMART" id="SM00829"/>
    </source>
</evidence>
<dbReference type="CDD" id="cd08236">
    <property type="entry name" value="sugar_DH"/>
    <property type="match status" value="1"/>
</dbReference>
<keyword evidence="5" id="KW-1133">Transmembrane helix</keyword>
<keyword evidence="5" id="KW-0812">Transmembrane</keyword>
<dbReference type="InterPro" id="IPR036291">
    <property type="entry name" value="NAD(P)-bd_dom_sf"/>
</dbReference>
<reference evidence="7" key="1">
    <citation type="submission" date="2018-10" db="EMBL/GenBank/DDBJ databases">
        <title>Schaedlerella arabinophila gen. nov. sp. nov., isolated from the mouse intestinal tract and comparative analysis with the genome of the closely related altered Schaedler flora strain ASF502.</title>
        <authorList>
            <person name="Miyake S."/>
            <person name="Soh M."/>
            <person name="Seedorf H."/>
        </authorList>
    </citation>
    <scope>NUCLEOTIDE SEQUENCE [LARGE SCALE GENOMIC DNA]</scope>
    <source>
        <strain evidence="7">DSM 106076</strain>
    </source>
</reference>
<dbReference type="Proteomes" id="UP000274920">
    <property type="component" value="Unassembled WGS sequence"/>
</dbReference>
<dbReference type="EMBL" id="RHJS01000002">
    <property type="protein sequence ID" value="RRK32018.1"/>
    <property type="molecule type" value="Genomic_DNA"/>
</dbReference>
<sequence>MKAWVLHDINDFRLDNIEEPVLHDGEVLVEVKAAGICGSDIPRVYQNGTYSFPLIPGHEFSGVVAKAGKAVDPGWIGKRVGIFPLIPCRACGPCRKEQYEMCRHYSYLGSRTDGGFAEYAAVPAENLIILPDNVTFAEAAMLEPMAVAVHAMRRAAPDPADIVAVCGLGTIGLLLIMFLQEAGVKNILAIGNKGFQKQMLEKLGLPGDAWCDSREQNPGQWLRERTEGAGADVFFECVGKNETLTWAVDHTAPGGRVMLVGNPFSDMNLEKAVYWKILRNQLTVTGTWNSSFSFPETEPSIRMAERMEDASLTKQRLSKQGVSDEERRYIQDAGENCPPDDWQYVLERLAQKRVSPSCLITHRFPMDELEQGFHIMRDKTEDYIKIMGIAGK</sequence>